<dbReference type="InterPro" id="IPR029151">
    <property type="entry name" value="Sensor-like_sf"/>
</dbReference>
<dbReference type="CDD" id="cd06225">
    <property type="entry name" value="HAMP"/>
    <property type="match status" value="1"/>
</dbReference>
<dbReference type="PANTHER" id="PTHR44757:SF2">
    <property type="entry name" value="BIOFILM ARCHITECTURE MAINTENANCE PROTEIN MBAA"/>
    <property type="match status" value="1"/>
</dbReference>
<dbReference type="GO" id="GO:0000160">
    <property type="term" value="P:phosphorelay signal transduction system"/>
    <property type="evidence" value="ECO:0007669"/>
    <property type="project" value="UniProtKB-KW"/>
</dbReference>
<evidence type="ECO:0000259" key="10">
    <source>
        <dbReference type="PROSITE" id="PS50113"/>
    </source>
</evidence>
<keyword evidence="3" id="KW-0808">Transferase</keyword>
<dbReference type="InterPro" id="IPR000160">
    <property type="entry name" value="GGDEF_dom"/>
</dbReference>
<evidence type="ECO:0000259" key="11">
    <source>
        <dbReference type="PROSITE" id="PS50885"/>
    </source>
</evidence>
<feature type="domain" description="HAMP" evidence="11">
    <location>
        <begin position="306"/>
        <end position="358"/>
    </location>
</feature>
<dbReference type="GO" id="GO:0016020">
    <property type="term" value="C:membrane"/>
    <property type="evidence" value="ECO:0007669"/>
    <property type="project" value="UniProtKB-SubCell"/>
</dbReference>
<feature type="domain" description="PAS" evidence="9">
    <location>
        <begin position="359"/>
        <end position="403"/>
    </location>
</feature>
<dbReference type="Proteomes" id="UP000599024">
    <property type="component" value="Unassembled WGS sequence"/>
</dbReference>
<dbReference type="AlphaFoldDB" id="A0A8J6TDC0"/>
<comment type="subcellular location">
    <subcellularLocation>
        <location evidence="1">Membrane</location>
    </subcellularLocation>
</comment>
<name>A0A8J6TDC0_9BACT</name>
<dbReference type="PROSITE" id="PS50113">
    <property type="entry name" value="PAC"/>
    <property type="match status" value="1"/>
</dbReference>
<dbReference type="Gene3D" id="3.30.450.20">
    <property type="entry name" value="PAS domain"/>
    <property type="match status" value="1"/>
</dbReference>
<evidence type="ECO:0000256" key="3">
    <source>
        <dbReference type="ARBA" id="ARBA00022679"/>
    </source>
</evidence>
<dbReference type="InterPro" id="IPR035965">
    <property type="entry name" value="PAS-like_dom_sf"/>
</dbReference>
<keyword evidence="2" id="KW-0597">Phosphoprotein</keyword>
<dbReference type="GO" id="GO:0016301">
    <property type="term" value="F:kinase activity"/>
    <property type="evidence" value="ECO:0007669"/>
    <property type="project" value="UniProtKB-KW"/>
</dbReference>
<dbReference type="InterPro" id="IPR001610">
    <property type="entry name" value="PAC"/>
</dbReference>
<dbReference type="SMART" id="SM00304">
    <property type="entry name" value="HAMP"/>
    <property type="match status" value="1"/>
</dbReference>
<keyword evidence="5" id="KW-0418">Kinase</keyword>
<dbReference type="InterPro" id="IPR000014">
    <property type="entry name" value="PAS"/>
</dbReference>
<keyword evidence="6" id="KW-0067">ATP-binding</keyword>
<dbReference type="InterPro" id="IPR013656">
    <property type="entry name" value="PAS_4"/>
</dbReference>
<dbReference type="Pfam" id="PF00672">
    <property type="entry name" value="HAMP"/>
    <property type="match status" value="1"/>
</dbReference>
<dbReference type="SMART" id="SM00086">
    <property type="entry name" value="PAC"/>
    <property type="match status" value="1"/>
</dbReference>
<gene>
    <name evidence="13" type="ORF">H8E79_02915</name>
</gene>
<evidence type="ECO:0000256" key="2">
    <source>
        <dbReference type="ARBA" id="ARBA00022553"/>
    </source>
</evidence>
<keyword evidence="8" id="KW-0472">Membrane</keyword>
<dbReference type="Pfam" id="PF00990">
    <property type="entry name" value="GGDEF"/>
    <property type="match status" value="1"/>
</dbReference>
<dbReference type="Gene3D" id="3.30.70.270">
    <property type="match status" value="1"/>
</dbReference>
<dbReference type="EMBL" id="JACNLK010000028">
    <property type="protein sequence ID" value="MBC8208104.1"/>
    <property type="molecule type" value="Genomic_DNA"/>
</dbReference>
<dbReference type="CDD" id="cd01949">
    <property type="entry name" value="GGDEF"/>
    <property type="match status" value="1"/>
</dbReference>
<dbReference type="PROSITE" id="PS50112">
    <property type="entry name" value="PAS"/>
    <property type="match status" value="1"/>
</dbReference>
<dbReference type="PROSITE" id="PS50887">
    <property type="entry name" value="GGDEF"/>
    <property type="match status" value="1"/>
</dbReference>
<dbReference type="InterPro" id="IPR052155">
    <property type="entry name" value="Biofilm_reg_signaling"/>
</dbReference>
<dbReference type="InterPro" id="IPR029787">
    <property type="entry name" value="Nucleotide_cyclase"/>
</dbReference>
<feature type="domain" description="PAC" evidence="10">
    <location>
        <begin position="431"/>
        <end position="483"/>
    </location>
</feature>
<evidence type="ECO:0000256" key="1">
    <source>
        <dbReference type="ARBA" id="ARBA00004370"/>
    </source>
</evidence>
<dbReference type="InterPro" id="IPR043128">
    <property type="entry name" value="Rev_trsase/Diguanyl_cyclase"/>
</dbReference>
<dbReference type="InterPro" id="IPR000700">
    <property type="entry name" value="PAS-assoc_C"/>
</dbReference>
<evidence type="ECO:0000313" key="13">
    <source>
        <dbReference type="EMBL" id="MBC8208104.1"/>
    </source>
</evidence>
<feature type="transmembrane region" description="Helical" evidence="8">
    <location>
        <begin position="285"/>
        <end position="305"/>
    </location>
</feature>
<dbReference type="GO" id="GO:0005524">
    <property type="term" value="F:ATP binding"/>
    <property type="evidence" value="ECO:0007669"/>
    <property type="project" value="UniProtKB-KW"/>
</dbReference>
<dbReference type="PANTHER" id="PTHR44757">
    <property type="entry name" value="DIGUANYLATE CYCLASE DGCP"/>
    <property type="match status" value="1"/>
</dbReference>
<sequence>MFKSLKSILFFSHTGIISLAILVLAVVFFPLMTDQLEEREKKQLQFIVEHGADHIKSYFRHHTDLIEQIADQPLVYDYLDHYRELGLIAHLASFQDDLPVISYIGPDGFEQVRVEQGRSVERKVSYRDAPFFQQAMARPNEVLVFQDPALQENGESVIFLAYAKYHYFGDDFAGLLLARVPLRQVAENLLQLEIGSTGFLILEDETGHALQIFSQKNGKGYKVLGLDAPYGRGELAHEDAFFGRCEVLGRDAFLTHTHLDEYPIRLWAVIAYDELMAGATKLQRYTLSIFGMVLVLALLVSYLLAHNITTPLIKLNLAARVVARGKTPELIQLHSRNEVGNLVESFNTMIANLRNTTVSRDYYNTIVTSMRESLIVLDMEGRIQSVNTATSALLGYDSAELIGIPLNNILRLDQGDVQQLMGRLCCGQVMANRELIYLARDGREVSVLFNAAPMEDQDLVVHGIVCVAVDMTERNRTLEELRQSQARLEQLSITDELTGLFNRRGFLTMAEKQLQVANRSKDVLFLLFMDVDGLKEVNDTLGHQVGDTLIADAADLLRTTFRDADIVARMGGDEFAVLLVNSGDEDVIRRRLKDRLATFNQEMQRPYDISISYGMAAYDPAAPCRLDDLLSRADSLMYEQKILKKQRTP</sequence>
<dbReference type="PROSITE" id="PS50885">
    <property type="entry name" value="HAMP"/>
    <property type="match status" value="1"/>
</dbReference>
<dbReference type="Pfam" id="PF08448">
    <property type="entry name" value="PAS_4"/>
    <property type="match status" value="1"/>
</dbReference>
<evidence type="ECO:0000256" key="6">
    <source>
        <dbReference type="ARBA" id="ARBA00022840"/>
    </source>
</evidence>
<dbReference type="SUPFAM" id="SSF158472">
    <property type="entry name" value="HAMP domain-like"/>
    <property type="match status" value="1"/>
</dbReference>
<keyword evidence="8" id="KW-1133">Transmembrane helix</keyword>
<dbReference type="SUPFAM" id="SSF55073">
    <property type="entry name" value="Nucleotide cyclase"/>
    <property type="match status" value="1"/>
</dbReference>
<comment type="caution">
    <text evidence="13">The sequence shown here is derived from an EMBL/GenBank/DDBJ whole genome shotgun (WGS) entry which is preliminary data.</text>
</comment>
<feature type="domain" description="GGDEF" evidence="12">
    <location>
        <begin position="522"/>
        <end position="649"/>
    </location>
</feature>
<evidence type="ECO:0000313" key="14">
    <source>
        <dbReference type="Proteomes" id="UP000599024"/>
    </source>
</evidence>
<evidence type="ECO:0000256" key="8">
    <source>
        <dbReference type="SAM" id="Phobius"/>
    </source>
</evidence>
<feature type="transmembrane region" description="Helical" evidence="8">
    <location>
        <begin position="12"/>
        <end position="32"/>
    </location>
</feature>
<keyword evidence="8" id="KW-0812">Transmembrane</keyword>
<reference evidence="13 14" key="1">
    <citation type="submission" date="2020-08" db="EMBL/GenBank/DDBJ databases">
        <title>Bridging the membrane lipid divide: bacteria of the FCB group superphylum have the potential to synthesize archaeal ether lipids.</title>
        <authorList>
            <person name="Villanueva L."/>
            <person name="Von Meijenfeldt F.A.B."/>
            <person name="Westbye A.B."/>
            <person name="Yadav S."/>
            <person name="Hopmans E.C."/>
            <person name="Dutilh B.E."/>
            <person name="Sinninghe Damste J.S."/>
        </authorList>
    </citation>
    <scope>NUCLEOTIDE SEQUENCE [LARGE SCALE GENOMIC DNA]</scope>
    <source>
        <strain evidence="13">NIOZ-UU81</strain>
    </source>
</reference>
<evidence type="ECO:0000256" key="5">
    <source>
        <dbReference type="ARBA" id="ARBA00022777"/>
    </source>
</evidence>
<proteinExistence type="predicted"/>
<dbReference type="SUPFAM" id="SSF55785">
    <property type="entry name" value="PYP-like sensor domain (PAS domain)"/>
    <property type="match status" value="1"/>
</dbReference>
<dbReference type="NCBIfam" id="TIGR00229">
    <property type="entry name" value="sensory_box"/>
    <property type="match status" value="1"/>
</dbReference>
<evidence type="ECO:0000256" key="7">
    <source>
        <dbReference type="ARBA" id="ARBA00023012"/>
    </source>
</evidence>
<evidence type="ECO:0000256" key="4">
    <source>
        <dbReference type="ARBA" id="ARBA00022741"/>
    </source>
</evidence>
<dbReference type="CDD" id="cd00130">
    <property type="entry name" value="PAS"/>
    <property type="match status" value="1"/>
</dbReference>
<dbReference type="NCBIfam" id="TIGR00254">
    <property type="entry name" value="GGDEF"/>
    <property type="match status" value="1"/>
</dbReference>
<evidence type="ECO:0000259" key="12">
    <source>
        <dbReference type="PROSITE" id="PS50887"/>
    </source>
</evidence>
<dbReference type="SUPFAM" id="SSF103190">
    <property type="entry name" value="Sensory domain-like"/>
    <property type="match status" value="1"/>
</dbReference>
<organism evidence="13 14">
    <name type="scientific">Candidatus Desulfatifera sulfidica</name>
    <dbReference type="NCBI Taxonomy" id="2841691"/>
    <lineage>
        <taxon>Bacteria</taxon>
        <taxon>Pseudomonadati</taxon>
        <taxon>Thermodesulfobacteriota</taxon>
        <taxon>Desulfobulbia</taxon>
        <taxon>Desulfobulbales</taxon>
        <taxon>Desulfobulbaceae</taxon>
        <taxon>Candidatus Desulfatifera</taxon>
    </lineage>
</organism>
<keyword evidence="4" id="KW-0547">Nucleotide-binding</keyword>
<dbReference type="InterPro" id="IPR003660">
    <property type="entry name" value="HAMP_dom"/>
</dbReference>
<dbReference type="SMART" id="SM00091">
    <property type="entry name" value="PAS"/>
    <property type="match status" value="1"/>
</dbReference>
<protein>
    <submittedName>
        <fullName evidence="13">Diguanylate cyclase</fullName>
    </submittedName>
</protein>
<dbReference type="Gene3D" id="6.10.340.10">
    <property type="match status" value="1"/>
</dbReference>
<dbReference type="SMART" id="SM00267">
    <property type="entry name" value="GGDEF"/>
    <property type="match status" value="1"/>
</dbReference>
<keyword evidence="7" id="KW-0902">Two-component regulatory system</keyword>
<evidence type="ECO:0000259" key="9">
    <source>
        <dbReference type="PROSITE" id="PS50112"/>
    </source>
</evidence>
<accession>A0A8J6TDC0</accession>